<evidence type="ECO:0008006" key="3">
    <source>
        <dbReference type="Google" id="ProtNLM"/>
    </source>
</evidence>
<dbReference type="EMBL" id="SELH01000025">
    <property type="protein sequence ID" value="TWP26617.1"/>
    <property type="molecule type" value="Genomic_DNA"/>
</dbReference>
<protein>
    <recommendedName>
        <fullName evidence="3">Peptidylprolyl isomerase</fullName>
    </recommendedName>
</protein>
<reference evidence="1 2" key="1">
    <citation type="submission" date="2019-02" db="EMBL/GenBank/DDBJ databases">
        <title>Apibacter muscae sp. nov.: a novel member of the house fly microbiota.</title>
        <authorList>
            <person name="Park R."/>
        </authorList>
    </citation>
    <scope>NUCLEOTIDE SEQUENCE [LARGE SCALE GENOMIC DNA]</scope>
    <source>
        <strain evidence="1 2">AL1</strain>
    </source>
</reference>
<keyword evidence="2" id="KW-1185">Reference proteome</keyword>
<gene>
    <name evidence="1" type="ORF">ETU09_08625</name>
</gene>
<name>A0A563D920_9FLAO</name>
<organism evidence="1 2">
    <name type="scientific">Apibacter muscae</name>
    <dbReference type="NCBI Taxonomy" id="2509004"/>
    <lineage>
        <taxon>Bacteria</taxon>
        <taxon>Pseudomonadati</taxon>
        <taxon>Bacteroidota</taxon>
        <taxon>Flavobacteriia</taxon>
        <taxon>Flavobacteriales</taxon>
        <taxon>Weeksellaceae</taxon>
        <taxon>Apibacter</taxon>
    </lineage>
</organism>
<comment type="caution">
    <text evidence="1">The sequence shown here is derived from an EMBL/GenBank/DDBJ whole genome shotgun (WGS) entry which is preliminary data.</text>
</comment>
<dbReference type="AlphaFoldDB" id="A0A563D920"/>
<evidence type="ECO:0000313" key="1">
    <source>
        <dbReference type="EMBL" id="TWP26617.1"/>
    </source>
</evidence>
<dbReference type="OrthoDB" id="14196at2"/>
<evidence type="ECO:0000313" key="2">
    <source>
        <dbReference type="Proteomes" id="UP000319499"/>
    </source>
</evidence>
<sequence length="629" mass="74583">MNKLAFFLGLFTTTSLYSQSVLITINKDTIYTQNFLEEYSKSLDILGTDTTIDNFIDYQLIKQYGLSKGVDKSVSYLKELSNKHQMIQDSLYYPQEILKPLLQDYFNKLQLEKKVQIFIFNKDNFKDKSVDEQKLFIDKIIRSIKNNTKLFEKAASEYSVESKWIEPKYLDIFSINKNLLDAIYDAPIGRVVTYKDEEGNNYLILVSEEREWLGQVRLEEIKIDDPTDNGKLIIEAIYKQLKNGDKLENVKQKYSKVTDKTILLKHFKNKEIYNYIISQKNKLPLHREYSKPIKTNEGYVIYKLVFLDEFKDYNLANSKIFYELKQNNLLEELDRKLIDILKKKPFFNSNSIAINNFINNLPNNFKEFSNYSQNRIIDLIKIGSENNEDYILTNQKLLDQLKYQLTSYNYSNRKFIVDELINNWQDTKLIEFYKENFYDMDDVKKRLKLEEDQLLVKYTVSLLTNQSYADDEGQQKFLNDHKSKYIWKERIDGTFYYCLNQEVEKELLTLLKNNKSVGDIKNFYKAKTDHENNPLVIIEQGKFPGKFLGISSDTKLSKGIKVLDSKNRRLVMDIKNIIKDEPLSLEDLKKYYIKDYVDYKIQENIKQMKNNAVINKNIMEINTLKKKYN</sequence>
<dbReference type="RefSeq" id="WP_146293122.1">
    <property type="nucleotide sequence ID" value="NZ_SELH01000025.1"/>
</dbReference>
<accession>A0A563D920</accession>
<proteinExistence type="predicted"/>
<dbReference type="Proteomes" id="UP000319499">
    <property type="component" value="Unassembled WGS sequence"/>
</dbReference>